<dbReference type="Proteomes" id="UP000663872">
    <property type="component" value="Unassembled WGS sequence"/>
</dbReference>
<dbReference type="Proteomes" id="UP000663848">
    <property type="component" value="Unassembled WGS sequence"/>
</dbReference>
<evidence type="ECO:0000313" key="9">
    <source>
        <dbReference type="EMBL" id="CAF4488554.1"/>
    </source>
</evidence>
<evidence type="ECO:0000313" key="2">
    <source>
        <dbReference type="EMBL" id="CAF3295262.1"/>
    </source>
</evidence>
<dbReference type="EMBL" id="CAJOBS010004150">
    <property type="protein sequence ID" value="CAF4875181.1"/>
    <property type="molecule type" value="Genomic_DNA"/>
</dbReference>
<evidence type="ECO:0008006" key="14">
    <source>
        <dbReference type="Google" id="ProtNLM"/>
    </source>
</evidence>
<dbReference type="InterPro" id="IPR039049">
    <property type="entry name" value="ELOB"/>
</dbReference>
<evidence type="ECO:0000313" key="5">
    <source>
        <dbReference type="EMBL" id="CAF3498809.1"/>
    </source>
</evidence>
<dbReference type="EMBL" id="CAJNYU010000001">
    <property type="protein sequence ID" value="CAF3306581.1"/>
    <property type="molecule type" value="Genomic_DNA"/>
</dbReference>
<keyword evidence="13" id="KW-1185">Reference proteome</keyword>
<sequence length="127" mass="14261">MQPTFSSANTNSDCYLQIRRGKQTIFTDVSETTTAGDLKQIIANILKINPEIIRLTCKGQLFDIDGKQLLEYGITTKEARPQTPVQLEFVLQLDDGTYEVEEIVPYTADSNSRSEELQQMGTPIDSK</sequence>
<dbReference type="InterPro" id="IPR029071">
    <property type="entry name" value="Ubiquitin-like_domsf"/>
</dbReference>
<dbReference type="Proteomes" id="UP000663873">
    <property type="component" value="Unassembled WGS sequence"/>
</dbReference>
<name>A0A820X354_9BILA</name>
<evidence type="ECO:0000313" key="7">
    <source>
        <dbReference type="EMBL" id="CAF4312843.1"/>
    </source>
</evidence>
<dbReference type="Proteomes" id="UP000663865">
    <property type="component" value="Unassembled WGS sequence"/>
</dbReference>
<dbReference type="GO" id="GO:0030891">
    <property type="term" value="C:VCB complex"/>
    <property type="evidence" value="ECO:0007669"/>
    <property type="project" value="InterPro"/>
</dbReference>
<evidence type="ECO:0000313" key="6">
    <source>
        <dbReference type="EMBL" id="CAF3632264.1"/>
    </source>
</evidence>
<evidence type="ECO:0000313" key="8">
    <source>
        <dbReference type="EMBL" id="CAF4376108.1"/>
    </source>
</evidence>
<dbReference type="EMBL" id="CAJNYT010004111">
    <property type="protein sequence ID" value="CAF3632264.1"/>
    <property type="molecule type" value="Genomic_DNA"/>
</dbReference>
<dbReference type="GO" id="GO:0070449">
    <property type="term" value="C:elongin complex"/>
    <property type="evidence" value="ECO:0007669"/>
    <property type="project" value="InterPro"/>
</dbReference>
<organism evidence="10 12">
    <name type="scientific">Rotaria socialis</name>
    <dbReference type="NCBI Taxonomy" id="392032"/>
    <lineage>
        <taxon>Eukaryota</taxon>
        <taxon>Metazoa</taxon>
        <taxon>Spiralia</taxon>
        <taxon>Gnathifera</taxon>
        <taxon>Rotifera</taxon>
        <taxon>Eurotatoria</taxon>
        <taxon>Bdelloidea</taxon>
        <taxon>Philodinida</taxon>
        <taxon>Philodinidae</taxon>
        <taxon>Rotaria</taxon>
    </lineage>
</organism>
<evidence type="ECO:0000313" key="4">
    <source>
        <dbReference type="EMBL" id="CAF3372927.1"/>
    </source>
</evidence>
<reference evidence="10" key="1">
    <citation type="submission" date="2021-02" db="EMBL/GenBank/DDBJ databases">
        <authorList>
            <person name="Nowell W R."/>
        </authorList>
    </citation>
    <scope>NUCLEOTIDE SEQUENCE</scope>
</reference>
<evidence type="ECO:0000313" key="11">
    <source>
        <dbReference type="EMBL" id="CAF4875181.1"/>
    </source>
</evidence>
<evidence type="ECO:0000313" key="3">
    <source>
        <dbReference type="EMBL" id="CAF3306581.1"/>
    </source>
</evidence>
<evidence type="ECO:0000313" key="12">
    <source>
        <dbReference type="Proteomes" id="UP000663848"/>
    </source>
</evidence>
<evidence type="ECO:0000313" key="13">
    <source>
        <dbReference type="Proteomes" id="UP000663873"/>
    </source>
</evidence>
<dbReference type="EMBL" id="CAJNYV010002751">
    <property type="protein sequence ID" value="CAF3498809.1"/>
    <property type="molecule type" value="Genomic_DNA"/>
</dbReference>
<dbReference type="GO" id="GO:0006368">
    <property type="term" value="P:transcription elongation by RNA polymerase II"/>
    <property type="evidence" value="ECO:0007669"/>
    <property type="project" value="InterPro"/>
</dbReference>
<protein>
    <recommendedName>
        <fullName evidence="14">Ubiquitin-like domain-containing protein</fullName>
    </recommendedName>
</protein>
<dbReference type="EMBL" id="CAJOBP010002825">
    <property type="protein sequence ID" value="CAF4376108.1"/>
    <property type="molecule type" value="Genomic_DNA"/>
</dbReference>
<dbReference type="EMBL" id="CAJOBQ010001452">
    <property type="protein sequence ID" value="CAF4488554.1"/>
    <property type="molecule type" value="Genomic_DNA"/>
</dbReference>
<accession>A0A820X354</accession>
<gene>
    <name evidence="3" type="ORF">FME351_LOCUS24</name>
    <name evidence="6" type="ORF">GRG538_LOCUS24225</name>
    <name evidence="7" type="ORF">HFQ381_LOCUS14290</name>
    <name evidence="5" type="ORF">KIK155_LOCUS15644</name>
    <name evidence="4" type="ORF">LUA448_LOCUS15024</name>
    <name evidence="10" type="ORF">QYT958_LOCUS6570</name>
    <name evidence="2" type="ORF">TIS948_LOCUS17857</name>
    <name evidence="11" type="ORF">TOA249_LOCUS28808</name>
    <name evidence="9" type="ORF">TSG867_LOCUS20123</name>
    <name evidence="8" type="ORF">UJA718_LOCUS17423</name>
</gene>
<dbReference type="EMBL" id="CAJOBO010000928">
    <property type="protein sequence ID" value="CAF4312843.1"/>
    <property type="molecule type" value="Genomic_DNA"/>
</dbReference>
<comment type="caution">
    <text evidence="10">The sequence shown here is derived from an EMBL/GenBank/DDBJ whole genome shotgun (WGS) entry which is preliminary data.</text>
</comment>
<dbReference type="EMBL" id="CAJNYD010001871">
    <property type="protein sequence ID" value="CAF3372927.1"/>
    <property type="molecule type" value="Genomic_DNA"/>
</dbReference>
<dbReference type="Proteomes" id="UP000663825">
    <property type="component" value="Unassembled WGS sequence"/>
</dbReference>
<dbReference type="SUPFAM" id="SSF54236">
    <property type="entry name" value="Ubiquitin-like"/>
    <property type="match status" value="1"/>
</dbReference>
<dbReference type="OrthoDB" id="7537057at2759"/>
<dbReference type="Proteomes" id="UP000663838">
    <property type="component" value="Unassembled WGS sequence"/>
</dbReference>
<dbReference type="Gene3D" id="3.10.20.90">
    <property type="entry name" value="Phosphatidylinositol 3-kinase Catalytic Subunit, Chain A, domain 1"/>
    <property type="match status" value="1"/>
</dbReference>
<dbReference type="Proteomes" id="UP000663862">
    <property type="component" value="Unassembled WGS sequence"/>
</dbReference>
<evidence type="ECO:0000256" key="1">
    <source>
        <dbReference type="SAM" id="MobiDB-lite"/>
    </source>
</evidence>
<dbReference type="Proteomes" id="UP000663851">
    <property type="component" value="Unassembled WGS sequence"/>
</dbReference>
<dbReference type="AlphaFoldDB" id="A0A820X354"/>
<dbReference type="PANTHER" id="PTHR13248">
    <property type="entry name" value="TRANSCRIPTION ELONGATION FACTOR B POLYPEPTIDE 2"/>
    <property type="match status" value="1"/>
</dbReference>
<dbReference type="Proteomes" id="UP000663833">
    <property type="component" value="Unassembled WGS sequence"/>
</dbReference>
<dbReference type="EMBL" id="CAJOBR010000589">
    <property type="protein sequence ID" value="CAF4526517.1"/>
    <property type="molecule type" value="Genomic_DNA"/>
</dbReference>
<dbReference type="PANTHER" id="PTHR13248:SF4">
    <property type="entry name" value="ELONGIN B"/>
    <property type="match status" value="1"/>
</dbReference>
<dbReference type="Proteomes" id="UP000663869">
    <property type="component" value="Unassembled WGS sequence"/>
</dbReference>
<feature type="region of interest" description="Disordered" evidence="1">
    <location>
        <begin position="108"/>
        <end position="127"/>
    </location>
</feature>
<evidence type="ECO:0000313" key="10">
    <source>
        <dbReference type="EMBL" id="CAF4526517.1"/>
    </source>
</evidence>
<dbReference type="EMBL" id="CAJNXB010003097">
    <property type="protein sequence ID" value="CAF3295262.1"/>
    <property type="molecule type" value="Genomic_DNA"/>
</dbReference>
<proteinExistence type="predicted"/>